<proteinExistence type="predicted"/>
<keyword evidence="1" id="KW-0238">DNA-binding</keyword>
<gene>
    <name evidence="3" type="ORF">NO1_0149</name>
</gene>
<dbReference type="EMBL" id="BGZN01000002">
    <property type="protein sequence ID" value="GBR72646.1"/>
    <property type="molecule type" value="Genomic_DNA"/>
</dbReference>
<dbReference type="CDD" id="cd00093">
    <property type="entry name" value="HTH_XRE"/>
    <property type="match status" value="1"/>
</dbReference>
<sequence>MPDDELLKSIGQKIRVLRQAQKLSLEELAFSANISTSYLLQIEQGKRNPTIKTIYGIALILDIKPAELLPEASRAYNGTYLEHLSQLLANPTSRNKATILKILKQIAKSVKN</sequence>
<dbReference type="Proteomes" id="UP000269352">
    <property type="component" value="Unassembled WGS sequence"/>
</dbReference>
<dbReference type="PROSITE" id="PS50943">
    <property type="entry name" value="HTH_CROC1"/>
    <property type="match status" value="1"/>
</dbReference>
<dbReference type="SMART" id="SM00530">
    <property type="entry name" value="HTH_XRE"/>
    <property type="match status" value="1"/>
</dbReference>
<reference evidence="3 4" key="1">
    <citation type="journal article" date="2019" name="ISME J.">
        <title>Genome analyses of uncultured TG2/ZB3 bacteria in 'Margulisbacteria' specifically attached to ectosymbiotic spirochetes of protists in the termite gut.</title>
        <authorList>
            <person name="Utami Y.D."/>
            <person name="Kuwahara H."/>
            <person name="Igai K."/>
            <person name="Murakami T."/>
            <person name="Sugaya K."/>
            <person name="Morikawa T."/>
            <person name="Nagura Y."/>
            <person name="Yuki M."/>
            <person name="Deevong P."/>
            <person name="Inoue T."/>
            <person name="Kihara K."/>
            <person name="Lo N."/>
            <person name="Yamada A."/>
            <person name="Ohkuma M."/>
            <person name="Hongoh Y."/>
        </authorList>
    </citation>
    <scope>NUCLEOTIDE SEQUENCE [LARGE SCALE GENOMIC DNA]</scope>
    <source>
        <strain evidence="3">NkOx7-01</strain>
    </source>
</reference>
<protein>
    <submittedName>
        <fullName evidence="3">Toxin</fullName>
    </submittedName>
</protein>
<dbReference type="Pfam" id="PF01381">
    <property type="entry name" value="HTH_3"/>
    <property type="match status" value="1"/>
</dbReference>
<dbReference type="GO" id="GO:0005829">
    <property type="term" value="C:cytosol"/>
    <property type="evidence" value="ECO:0007669"/>
    <property type="project" value="TreeGrafter"/>
</dbReference>
<dbReference type="InterPro" id="IPR050807">
    <property type="entry name" value="TransReg_Diox_bact_type"/>
</dbReference>
<comment type="caution">
    <text evidence="3">The sequence shown here is derived from an EMBL/GenBank/DDBJ whole genome shotgun (WGS) entry which is preliminary data.</text>
</comment>
<feature type="domain" description="HTH cro/C1-type" evidence="2">
    <location>
        <begin position="14"/>
        <end position="68"/>
    </location>
</feature>
<evidence type="ECO:0000259" key="2">
    <source>
        <dbReference type="PROSITE" id="PS50943"/>
    </source>
</evidence>
<name>A0A388T7Y5_TERA1</name>
<dbReference type="PANTHER" id="PTHR46797:SF1">
    <property type="entry name" value="METHYLPHOSPHONATE SYNTHASE"/>
    <property type="match status" value="1"/>
</dbReference>
<dbReference type="Gene3D" id="1.10.260.40">
    <property type="entry name" value="lambda repressor-like DNA-binding domains"/>
    <property type="match status" value="1"/>
</dbReference>
<dbReference type="AlphaFoldDB" id="A0A388T7Y5"/>
<organism evidence="3 4">
    <name type="scientific">Termititenax aidoneus</name>
    <dbReference type="NCBI Taxonomy" id="2218524"/>
    <lineage>
        <taxon>Bacteria</taxon>
        <taxon>Bacillati</taxon>
        <taxon>Candidatus Margulisiibacteriota</taxon>
        <taxon>Candidatus Termititenacia</taxon>
        <taxon>Candidatus Termititenacales</taxon>
        <taxon>Candidatus Termititenacaceae</taxon>
        <taxon>Candidatus Termititenax</taxon>
    </lineage>
</organism>
<dbReference type="GO" id="GO:0003677">
    <property type="term" value="F:DNA binding"/>
    <property type="evidence" value="ECO:0007669"/>
    <property type="project" value="UniProtKB-KW"/>
</dbReference>
<keyword evidence="4" id="KW-1185">Reference proteome</keyword>
<evidence type="ECO:0000313" key="4">
    <source>
        <dbReference type="Proteomes" id="UP000269352"/>
    </source>
</evidence>
<dbReference type="GO" id="GO:0003700">
    <property type="term" value="F:DNA-binding transcription factor activity"/>
    <property type="evidence" value="ECO:0007669"/>
    <property type="project" value="TreeGrafter"/>
</dbReference>
<dbReference type="PANTHER" id="PTHR46797">
    <property type="entry name" value="HTH-TYPE TRANSCRIPTIONAL REGULATOR"/>
    <property type="match status" value="1"/>
</dbReference>
<dbReference type="SUPFAM" id="SSF47413">
    <property type="entry name" value="lambda repressor-like DNA-binding domains"/>
    <property type="match status" value="1"/>
</dbReference>
<evidence type="ECO:0000256" key="1">
    <source>
        <dbReference type="ARBA" id="ARBA00023125"/>
    </source>
</evidence>
<accession>A0A388T7Y5</accession>
<dbReference type="InterPro" id="IPR010982">
    <property type="entry name" value="Lambda_DNA-bd_dom_sf"/>
</dbReference>
<evidence type="ECO:0000313" key="3">
    <source>
        <dbReference type="EMBL" id="GBR72646.1"/>
    </source>
</evidence>
<dbReference type="InterPro" id="IPR001387">
    <property type="entry name" value="Cro/C1-type_HTH"/>
</dbReference>